<proteinExistence type="predicted"/>
<dbReference type="STRING" id="7398.A0A1A9ZS97"/>
<reference evidence="1" key="2">
    <citation type="submission" date="2020-05" db="UniProtKB">
        <authorList>
            <consortium name="EnsemblMetazoa"/>
        </authorList>
    </citation>
    <scope>IDENTIFICATION</scope>
    <source>
        <strain evidence="1">IAEA</strain>
    </source>
</reference>
<reference evidence="2" key="1">
    <citation type="submission" date="2014-03" db="EMBL/GenBank/DDBJ databases">
        <authorList>
            <person name="Aksoy S."/>
            <person name="Warren W."/>
            <person name="Wilson R.K."/>
        </authorList>
    </citation>
    <scope>NUCLEOTIDE SEQUENCE [LARGE SCALE GENOMIC DNA]</scope>
    <source>
        <strain evidence="2">IAEA</strain>
    </source>
</reference>
<dbReference type="EnsemblMetazoa" id="GPAI023392-RA">
    <property type="protein sequence ID" value="GPAI023392-PA"/>
    <property type="gene ID" value="GPAI023392"/>
</dbReference>
<dbReference type="VEuPathDB" id="VectorBase:GPAI023392"/>
<keyword evidence="2" id="KW-1185">Reference proteome</keyword>
<evidence type="ECO:0000313" key="2">
    <source>
        <dbReference type="Proteomes" id="UP000092445"/>
    </source>
</evidence>
<evidence type="ECO:0000313" key="1">
    <source>
        <dbReference type="EnsemblMetazoa" id="GPAI023392-PA"/>
    </source>
</evidence>
<protein>
    <submittedName>
        <fullName evidence="1">Uncharacterized protein</fullName>
    </submittedName>
</protein>
<organism evidence="1 2">
    <name type="scientific">Glossina pallidipes</name>
    <name type="common">Tsetse fly</name>
    <dbReference type="NCBI Taxonomy" id="7398"/>
    <lineage>
        <taxon>Eukaryota</taxon>
        <taxon>Metazoa</taxon>
        <taxon>Ecdysozoa</taxon>
        <taxon>Arthropoda</taxon>
        <taxon>Hexapoda</taxon>
        <taxon>Insecta</taxon>
        <taxon>Pterygota</taxon>
        <taxon>Neoptera</taxon>
        <taxon>Endopterygota</taxon>
        <taxon>Diptera</taxon>
        <taxon>Brachycera</taxon>
        <taxon>Muscomorpha</taxon>
        <taxon>Hippoboscoidea</taxon>
        <taxon>Glossinidae</taxon>
        <taxon>Glossina</taxon>
    </lineage>
</organism>
<sequence>MTQPIMAKNPDCQIGANELIVKLVGQRFDKDLKEKNELNDCVKIIKRLGLSEANHNLKLFITLIYVTALCDFRPYRNIYEFCKNWMSLKRLLCGNKVIECLNRKTSDAVQSIYETLMAADNYNILKARPVEIFGTKRFMPISMPMLLNARLV</sequence>
<accession>A0A1A9ZS97</accession>
<dbReference type="AlphaFoldDB" id="A0A1A9ZS97"/>
<dbReference type="Proteomes" id="UP000092445">
    <property type="component" value="Unassembled WGS sequence"/>
</dbReference>
<name>A0A1A9ZS97_GLOPL</name>